<sequence>MDAATDNAQPSQRQTLGLKFVESRAPGTPILDSGGLTKAVALSLVDLARYWVRIGKTESSFQHPPTSECLPYLLKAVFDEWNSTEGEPAIPKEPGRKKEDSGILVGTWEEDLLPSRAETVGSKRKQTEDAEEPQKKKPSARKQGADAWLTLTIFKEGGHKYLFRNTSFRAAPKNKVVVYNPGMSEFKAKKRCITIYDLGEKDRVNSFNRRLVLATARKRICRFAESGNVGDDESLPEIDRDDCIEKLFVPLRLTRDAINEEWGFLGKLLDKPSNGSS</sequence>
<dbReference type="GeneID" id="9678541"/>
<organism evidence="2 3">
    <name type="scientific">Fusarium vanettenii (strain ATCC MYA-4622 / CBS 123669 / FGSC 9596 / NRRL 45880 / 77-13-4)</name>
    <name type="common">Fusarium solani subsp. pisi</name>
    <dbReference type="NCBI Taxonomy" id="660122"/>
    <lineage>
        <taxon>Eukaryota</taxon>
        <taxon>Fungi</taxon>
        <taxon>Dikarya</taxon>
        <taxon>Ascomycota</taxon>
        <taxon>Pezizomycotina</taxon>
        <taxon>Sordariomycetes</taxon>
        <taxon>Hypocreomycetidae</taxon>
        <taxon>Hypocreales</taxon>
        <taxon>Nectriaceae</taxon>
        <taxon>Fusarium</taxon>
        <taxon>Fusarium solani species complex</taxon>
        <taxon>Fusarium vanettenii</taxon>
    </lineage>
</organism>
<accession>C7Z518</accession>
<dbReference type="Proteomes" id="UP000005206">
    <property type="component" value="Chromosome 2"/>
</dbReference>
<dbReference type="InParanoid" id="C7Z518"/>
<keyword evidence="3" id="KW-1185">Reference proteome</keyword>
<proteinExistence type="predicted"/>
<feature type="compositionally biased region" description="Basic and acidic residues" evidence="1">
    <location>
        <begin position="125"/>
        <end position="135"/>
    </location>
</feature>
<dbReference type="OrthoDB" id="5101182at2759"/>
<dbReference type="AlphaFoldDB" id="C7Z518"/>
<evidence type="ECO:0000313" key="3">
    <source>
        <dbReference type="Proteomes" id="UP000005206"/>
    </source>
</evidence>
<dbReference type="HOGENOM" id="CLU_1005061_0_0_1"/>
<dbReference type="EMBL" id="GG698910">
    <property type="protein sequence ID" value="EEU41023.1"/>
    <property type="molecule type" value="Genomic_DNA"/>
</dbReference>
<protein>
    <submittedName>
        <fullName evidence="2">Uncharacterized protein</fullName>
    </submittedName>
</protein>
<name>C7Z518_FUSV7</name>
<dbReference type="VEuPathDB" id="FungiDB:NECHADRAFT_76716"/>
<evidence type="ECO:0000313" key="2">
    <source>
        <dbReference type="EMBL" id="EEU41023.1"/>
    </source>
</evidence>
<feature type="region of interest" description="Disordered" evidence="1">
    <location>
        <begin position="115"/>
        <end position="143"/>
    </location>
</feature>
<reference evidence="2 3" key="1">
    <citation type="journal article" date="2009" name="PLoS Genet.">
        <title>The genome of Nectria haematococca: contribution of supernumerary chromosomes to gene expansion.</title>
        <authorList>
            <person name="Coleman J.J."/>
            <person name="Rounsley S.D."/>
            <person name="Rodriguez-Carres M."/>
            <person name="Kuo A."/>
            <person name="Wasmann C.C."/>
            <person name="Grimwood J."/>
            <person name="Schmutz J."/>
            <person name="Taga M."/>
            <person name="White G.J."/>
            <person name="Zhou S."/>
            <person name="Schwartz D.C."/>
            <person name="Freitag M."/>
            <person name="Ma L.J."/>
            <person name="Danchin E.G."/>
            <person name="Henrissat B."/>
            <person name="Coutinho P.M."/>
            <person name="Nelson D.R."/>
            <person name="Straney D."/>
            <person name="Napoli C.A."/>
            <person name="Barker B.M."/>
            <person name="Gribskov M."/>
            <person name="Rep M."/>
            <person name="Kroken S."/>
            <person name="Molnar I."/>
            <person name="Rensing C."/>
            <person name="Kennell J.C."/>
            <person name="Zamora J."/>
            <person name="Farman M.L."/>
            <person name="Selker E.U."/>
            <person name="Salamov A."/>
            <person name="Shapiro H."/>
            <person name="Pangilinan J."/>
            <person name="Lindquist E."/>
            <person name="Lamers C."/>
            <person name="Grigoriev I.V."/>
            <person name="Geiser D.M."/>
            <person name="Covert S.F."/>
            <person name="Temporini E."/>
            <person name="Vanetten H.D."/>
        </authorList>
    </citation>
    <scope>NUCLEOTIDE SEQUENCE [LARGE SCALE GENOMIC DNA]</scope>
    <source>
        <strain evidence="3">ATCC MYA-4622 / CBS 123669 / FGSC 9596 / NRRL 45880 / 77-13-4</strain>
    </source>
</reference>
<dbReference type="KEGG" id="nhe:NECHADRAFT_76716"/>
<dbReference type="RefSeq" id="XP_003046736.1">
    <property type="nucleotide sequence ID" value="XM_003046690.1"/>
</dbReference>
<gene>
    <name evidence="2" type="ORF">NECHADRAFT_76716</name>
</gene>
<evidence type="ECO:0000256" key="1">
    <source>
        <dbReference type="SAM" id="MobiDB-lite"/>
    </source>
</evidence>